<accession>A0A151ZDX4</accession>
<reference evidence="3 4" key="1">
    <citation type="submission" date="2015-12" db="EMBL/GenBank/DDBJ databases">
        <title>Dictyostelia acquired genes for synthesis and detection of signals that induce cell-type specialization by lateral gene transfer from prokaryotes.</title>
        <authorList>
            <person name="Gloeckner G."/>
            <person name="Schaap P."/>
        </authorList>
    </citation>
    <scope>NUCLEOTIDE SEQUENCE [LARGE SCALE GENOMIC DNA]</scope>
    <source>
        <strain evidence="3 4">TK</strain>
    </source>
</reference>
<dbReference type="InterPro" id="IPR029058">
    <property type="entry name" value="AB_hydrolase_fold"/>
</dbReference>
<name>A0A151ZDX4_TIELA</name>
<keyword evidence="1" id="KW-0378">Hydrolase</keyword>
<dbReference type="SUPFAM" id="SSF53474">
    <property type="entry name" value="alpha/beta-Hydrolases"/>
    <property type="match status" value="1"/>
</dbReference>
<evidence type="ECO:0000259" key="2">
    <source>
        <dbReference type="Pfam" id="PF07859"/>
    </source>
</evidence>
<dbReference type="Pfam" id="PF07859">
    <property type="entry name" value="Abhydrolase_3"/>
    <property type="match status" value="1"/>
</dbReference>
<dbReference type="OrthoDB" id="17005at2759"/>
<sequence>MYHNHSLEKEAVQVSKDTCNPPFIFQLPIEEGRKTLEILQDSPVDKCPATIEDRKFELPKELLNCINVKFYRPESHKKGTKMGMVFYVHGAGWAFGSAHSHDKLIREICHRTNCVVVVPEYTRSPEAKFPVPTEQMYNVLCRICKEADKDDIDCSNVFIAGDSAGGNMAIVLAMMCRDKPGSPMIKKLLCYYPAIDGSLSTNSYNEFGKDFYLSRDGMQWFWDQYTSSKKDLMDVHCCPSRASVDQLKGLPETMILNGECDVLRDEGEAFAKKLREASVSVTQVRFQGMIHDFVMLNTIDKSKACRAAMDLSTDFINKKAGAINPRH</sequence>
<keyword evidence="4" id="KW-1185">Reference proteome</keyword>
<dbReference type="GO" id="GO:0016787">
    <property type="term" value="F:hydrolase activity"/>
    <property type="evidence" value="ECO:0007669"/>
    <property type="project" value="UniProtKB-KW"/>
</dbReference>
<comment type="caution">
    <text evidence="3">The sequence shown here is derived from an EMBL/GenBank/DDBJ whole genome shotgun (WGS) entry which is preliminary data.</text>
</comment>
<dbReference type="Proteomes" id="UP000076078">
    <property type="component" value="Unassembled WGS sequence"/>
</dbReference>
<dbReference type="InterPro" id="IPR050300">
    <property type="entry name" value="GDXG_lipolytic_enzyme"/>
</dbReference>
<dbReference type="STRING" id="361077.A0A151ZDX4"/>
<organism evidence="3 4">
    <name type="scientific">Tieghemostelium lacteum</name>
    <name type="common">Slime mold</name>
    <name type="synonym">Dictyostelium lacteum</name>
    <dbReference type="NCBI Taxonomy" id="361077"/>
    <lineage>
        <taxon>Eukaryota</taxon>
        <taxon>Amoebozoa</taxon>
        <taxon>Evosea</taxon>
        <taxon>Eumycetozoa</taxon>
        <taxon>Dictyostelia</taxon>
        <taxon>Dictyosteliales</taxon>
        <taxon>Raperosteliaceae</taxon>
        <taxon>Tieghemostelium</taxon>
    </lineage>
</organism>
<dbReference type="EMBL" id="LODT01000031">
    <property type="protein sequence ID" value="KYQ92156.1"/>
    <property type="molecule type" value="Genomic_DNA"/>
</dbReference>
<protein>
    <submittedName>
        <fullName evidence="3">Esterase/lipase/thioesterase domain-containing protein</fullName>
    </submittedName>
</protein>
<proteinExistence type="predicted"/>
<dbReference type="PANTHER" id="PTHR48081:SF14">
    <property type="entry name" value="ESTERASE_LIPASE_THIOESTERASE DOMAIN-CONTAINING PROTEIN"/>
    <property type="match status" value="1"/>
</dbReference>
<dbReference type="InParanoid" id="A0A151ZDX4"/>
<evidence type="ECO:0000313" key="3">
    <source>
        <dbReference type="EMBL" id="KYQ92156.1"/>
    </source>
</evidence>
<dbReference type="Gene3D" id="3.40.50.1820">
    <property type="entry name" value="alpha/beta hydrolase"/>
    <property type="match status" value="1"/>
</dbReference>
<dbReference type="InterPro" id="IPR013094">
    <property type="entry name" value="AB_hydrolase_3"/>
</dbReference>
<evidence type="ECO:0000313" key="4">
    <source>
        <dbReference type="Proteomes" id="UP000076078"/>
    </source>
</evidence>
<gene>
    <name evidence="3" type="ORF">DLAC_06997</name>
</gene>
<dbReference type="AlphaFoldDB" id="A0A151ZDX4"/>
<dbReference type="PANTHER" id="PTHR48081">
    <property type="entry name" value="AB HYDROLASE SUPERFAMILY PROTEIN C4A8.06C"/>
    <property type="match status" value="1"/>
</dbReference>
<feature type="domain" description="Alpha/beta hydrolase fold-3" evidence="2">
    <location>
        <begin position="85"/>
        <end position="294"/>
    </location>
</feature>
<dbReference type="OMA" id="NLCVRGN"/>
<evidence type="ECO:0000256" key="1">
    <source>
        <dbReference type="ARBA" id="ARBA00022801"/>
    </source>
</evidence>